<evidence type="ECO:0000313" key="2">
    <source>
        <dbReference type="EMBL" id="KAF7270117.1"/>
    </source>
</evidence>
<comment type="caution">
    <text evidence="2">The sequence shown here is derived from an EMBL/GenBank/DDBJ whole genome shotgun (WGS) entry which is preliminary data.</text>
</comment>
<name>A0A834IA93_RHYFE</name>
<feature type="compositionally biased region" description="Basic and acidic residues" evidence="1">
    <location>
        <begin position="1"/>
        <end position="14"/>
    </location>
</feature>
<proteinExistence type="predicted"/>
<dbReference type="EMBL" id="JAACXV010014135">
    <property type="protein sequence ID" value="KAF7270117.1"/>
    <property type="molecule type" value="Genomic_DNA"/>
</dbReference>
<sequence>MERGRRRNPNKELRSQTATPSPESPRTSRTQKGNADPKTETNPLIVFRFCSRAMGTSCFNFDDPLSFVNVKKAGGRITGMDERY</sequence>
<organism evidence="2 3">
    <name type="scientific">Rhynchophorus ferrugineus</name>
    <name type="common">Red palm weevil</name>
    <name type="synonym">Curculio ferrugineus</name>
    <dbReference type="NCBI Taxonomy" id="354439"/>
    <lineage>
        <taxon>Eukaryota</taxon>
        <taxon>Metazoa</taxon>
        <taxon>Ecdysozoa</taxon>
        <taxon>Arthropoda</taxon>
        <taxon>Hexapoda</taxon>
        <taxon>Insecta</taxon>
        <taxon>Pterygota</taxon>
        <taxon>Neoptera</taxon>
        <taxon>Endopterygota</taxon>
        <taxon>Coleoptera</taxon>
        <taxon>Polyphaga</taxon>
        <taxon>Cucujiformia</taxon>
        <taxon>Curculionidae</taxon>
        <taxon>Dryophthorinae</taxon>
        <taxon>Rhynchophorus</taxon>
    </lineage>
</organism>
<dbReference type="Proteomes" id="UP000625711">
    <property type="component" value="Unassembled WGS sequence"/>
</dbReference>
<protein>
    <submittedName>
        <fullName evidence="2">Uncharacterized protein</fullName>
    </submittedName>
</protein>
<feature type="compositionally biased region" description="Polar residues" evidence="1">
    <location>
        <begin position="15"/>
        <end position="33"/>
    </location>
</feature>
<gene>
    <name evidence="2" type="ORF">GWI33_016891</name>
</gene>
<reference evidence="2" key="1">
    <citation type="submission" date="2020-08" db="EMBL/GenBank/DDBJ databases">
        <title>Genome sequencing and assembly of the red palm weevil Rhynchophorus ferrugineus.</title>
        <authorList>
            <person name="Dias G.B."/>
            <person name="Bergman C.M."/>
            <person name="Manee M."/>
        </authorList>
    </citation>
    <scope>NUCLEOTIDE SEQUENCE</scope>
    <source>
        <strain evidence="2">AA-2017</strain>
        <tissue evidence="2">Whole larva</tissue>
    </source>
</reference>
<evidence type="ECO:0000256" key="1">
    <source>
        <dbReference type="SAM" id="MobiDB-lite"/>
    </source>
</evidence>
<dbReference type="AlphaFoldDB" id="A0A834IA93"/>
<keyword evidence="3" id="KW-1185">Reference proteome</keyword>
<evidence type="ECO:0000313" key="3">
    <source>
        <dbReference type="Proteomes" id="UP000625711"/>
    </source>
</evidence>
<accession>A0A834IA93</accession>
<feature type="region of interest" description="Disordered" evidence="1">
    <location>
        <begin position="1"/>
        <end position="42"/>
    </location>
</feature>